<dbReference type="InterPro" id="IPR022907">
    <property type="entry name" value="VapC_family"/>
</dbReference>
<evidence type="ECO:0000313" key="11">
    <source>
        <dbReference type="Proteomes" id="UP000187085"/>
    </source>
</evidence>
<protein>
    <recommendedName>
        <fullName evidence="8">Ribonuclease VapC</fullName>
        <shortName evidence="8">RNase VapC</shortName>
        <ecNumber evidence="8">3.1.-.-</ecNumber>
    </recommendedName>
    <alternativeName>
        <fullName evidence="8">Toxin VapC</fullName>
    </alternativeName>
</protein>
<dbReference type="GO" id="GO:0016787">
    <property type="term" value="F:hydrolase activity"/>
    <property type="evidence" value="ECO:0007669"/>
    <property type="project" value="UniProtKB-KW"/>
</dbReference>
<evidence type="ECO:0000313" key="10">
    <source>
        <dbReference type="EMBL" id="OMH23592.1"/>
    </source>
</evidence>
<name>A0A1R1L7S9_9MICC</name>
<keyword evidence="5 8" id="KW-0378">Hydrolase</keyword>
<dbReference type="GO" id="GO:0000287">
    <property type="term" value="F:magnesium ion binding"/>
    <property type="evidence" value="ECO:0007669"/>
    <property type="project" value="UniProtKB-UniRule"/>
</dbReference>
<keyword evidence="8" id="KW-0800">Toxin</keyword>
<dbReference type="PANTHER" id="PTHR33653:SF1">
    <property type="entry name" value="RIBONUCLEASE VAPC2"/>
    <property type="match status" value="1"/>
</dbReference>
<dbReference type="GO" id="GO:0004540">
    <property type="term" value="F:RNA nuclease activity"/>
    <property type="evidence" value="ECO:0007669"/>
    <property type="project" value="InterPro"/>
</dbReference>
<dbReference type="Gene3D" id="3.40.50.1010">
    <property type="entry name" value="5'-nuclease"/>
    <property type="match status" value="1"/>
</dbReference>
<dbReference type="RefSeq" id="WP_076704837.1">
    <property type="nucleotide sequence ID" value="NZ_MRDE01000072.1"/>
</dbReference>
<evidence type="ECO:0000256" key="2">
    <source>
        <dbReference type="ARBA" id="ARBA00022649"/>
    </source>
</evidence>
<dbReference type="Proteomes" id="UP000187085">
    <property type="component" value="Unassembled WGS sequence"/>
</dbReference>
<dbReference type="GO" id="GO:0090729">
    <property type="term" value="F:toxin activity"/>
    <property type="evidence" value="ECO:0007669"/>
    <property type="project" value="UniProtKB-KW"/>
</dbReference>
<comment type="caution">
    <text evidence="10">The sequence shown here is derived from an EMBL/GenBank/DDBJ whole genome shotgun (WGS) entry which is preliminary data.</text>
</comment>
<keyword evidence="3 8" id="KW-0540">Nuclease</keyword>
<evidence type="ECO:0000256" key="6">
    <source>
        <dbReference type="ARBA" id="ARBA00022842"/>
    </source>
</evidence>
<evidence type="ECO:0000256" key="4">
    <source>
        <dbReference type="ARBA" id="ARBA00022723"/>
    </source>
</evidence>
<dbReference type="InterPro" id="IPR050556">
    <property type="entry name" value="Type_II_TA_system_RNase"/>
</dbReference>
<comment type="similarity">
    <text evidence="7 8">Belongs to the PINc/VapC protein family.</text>
</comment>
<evidence type="ECO:0000256" key="5">
    <source>
        <dbReference type="ARBA" id="ARBA00022801"/>
    </source>
</evidence>
<dbReference type="STRING" id="554083.BKD30_11835"/>
<comment type="cofactor">
    <cofactor evidence="1 8">
        <name>Mg(2+)</name>
        <dbReference type="ChEBI" id="CHEBI:18420"/>
    </cofactor>
</comment>
<dbReference type="PANTHER" id="PTHR33653">
    <property type="entry name" value="RIBONUCLEASE VAPC2"/>
    <property type="match status" value="1"/>
</dbReference>
<dbReference type="SUPFAM" id="SSF88723">
    <property type="entry name" value="PIN domain-like"/>
    <property type="match status" value="1"/>
</dbReference>
<dbReference type="Pfam" id="PF01850">
    <property type="entry name" value="PIN"/>
    <property type="match status" value="1"/>
</dbReference>
<dbReference type="AlphaFoldDB" id="A0A1R1L7S9"/>
<dbReference type="EMBL" id="MRDE01000072">
    <property type="protein sequence ID" value="OMH23592.1"/>
    <property type="molecule type" value="Genomic_DNA"/>
</dbReference>
<dbReference type="HAMAP" id="MF_00265">
    <property type="entry name" value="VapC_Nob1"/>
    <property type="match status" value="1"/>
</dbReference>
<dbReference type="OrthoDB" id="532510at2"/>
<evidence type="ECO:0000256" key="7">
    <source>
        <dbReference type="ARBA" id="ARBA00038093"/>
    </source>
</evidence>
<feature type="binding site" evidence="8">
    <location>
        <position position="93"/>
    </location>
    <ligand>
        <name>Mg(2+)</name>
        <dbReference type="ChEBI" id="CHEBI:18420"/>
    </ligand>
</feature>
<evidence type="ECO:0000256" key="3">
    <source>
        <dbReference type="ARBA" id="ARBA00022722"/>
    </source>
</evidence>
<feature type="domain" description="PIN" evidence="9">
    <location>
        <begin position="3"/>
        <end position="111"/>
    </location>
</feature>
<accession>A0A1R1L7S9</accession>
<gene>
    <name evidence="8" type="primary">vapC</name>
    <name evidence="10" type="ORF">BKD30_11835</name>
</gene>
<evidence type="ECO:0000259" key="9">
    <source>
        <dbReference type="Pfam" id="PF01850"/>
    </source>
</evidence>
<proteinExistence type="inferred from homology"/>
<keyword evidence="4 8" id="KW-0479">Metal-binding</keyword>
<sequence>MTVVVDTSVLVDVLRGESAAASVLRKARESGHLHASEVTRLEVLAGMRAREEDATRALFGAFVWHPVDERIAEIAGELGRRWLPGNRGIDSADLAIAATTIALDARVFTRNIKHFPMFGELSAPY</sequence>
<feature type="binding site" evidence="8">
    <location>
        <position position="6"/>
    </location>
    <ligand>
        <name>Mg(2+)</name>
        <dbReference type="ChEBI" id="CHEBI:18420"/>
    </ligand>
</feature>
<organism evidence="10 11">
    <name type="scientific">Tersicoccus phoenicis</name>
    <dbReference type="NCBI Taxonomy" id="554083"/>
    <lineage>
        <taxon>Bacteria</taxon>
        <taxon>Bacillati</taxon>
        <taxon>Actinomycetota</taxon>
        <taxon>Actinomycetes</taxon>
        <taxon>Micrococcales</taxon>
        <taxon>Micrococcaceae</taxon>
        <taxon>Tersicoccus</taxon>
    </lineage>
</organism>
<dbReference type="InterPro" id="IPR002716">
    <property type="entry name" value="PIN_dom"/>
</dbReference>
<dbReference type="InterPro" id="IPR029060">
    <property type="entry name" value="PIN-like_dom_sf"/>
</dbReference>
<keyword evidence="2 8" id="KW-1277">Toxin-antitoxin system</keyword>
<evidence type="ECO:0000256" key="1">
    <source>
        <dbReference type="ARBA" id="ARBA00001946"/>
    </source>
</evidence>
<keyword evidence="6 8" id="KW-0460">Magnesium</keyword>
<reference evidence="10 11" key="1">
    <citation type="submission" date="2016-12" db="EMBL/GenBank/DDBJ databases">
        <title>Draft genome of Tersicoccus phoenicis 1P05MA.</title>
        <authorList>
            <person name="Nakajima Y."/>
            <person name="Yoshizawa S."/>
            <person name="Nakamura K."/>
            <person name="Ogura Y."/>
            <person name="Hayashi T."/>
            <person name="Kogure K."/>
        </authorList>
    </citation>
    <scope>NUCLEOTIDE SEQUENCE [LARGE SCALE GENOMIC DNA]</scope>
    <source>
        <strain evidence="10 11">1p05MA</strain>
    </source>
</reference>
<dbReference type="EC" id="3.1.-.-" evidence="8"/>
<evidence type="ECO:0000256" key="8">
    <source>
        <dbReference type="HAMAP-Rule" id="MF_00265"/>
    </source>
</evidence>
<dbReference type="CDD" id="cd18741">
    <property type="entry name" value="PIN_VapC4-5_FitB-like"/>
    <property type="match status" value="1"/>
</dbReference>
<comment type="function">
    <text evidence="8">Toxic component of a toxin-antitoxin (TA) system. An RNase.</text>
</comment>
<keyword evidence="11" id="KW-1185">Reference proteome</keyword>